<dbReference type="PROSITE" id="PS51519">
    <property type="entry name" value="RWP_RK"/>
    <property type="match status" value="1"/>
</dbReference>
<evidence type="ECO:0000256" key="4">
    <source>
        <dbReference type="ARBA" id="ARBA00023125"/>
    </source>
</evidence>
<dbReference type="GO" id="GO:0003677">
    <property type="term" value="F:DNA binding"/>
    <property type="evidence" value="ECO:0007669"/>
    <property type="project" value="UniProtKB-KW"/>
</dbReference>
<dbReference type="AlphaFoldDB" id="A0A7I8IYN9"/>
<evidence type="ECO:0000259" key="7">
    <source>
        <dbReference type="PROSITE" id="PS51519"/>
    </source>
</evidence>
<keyword evidence="10" id="KW-1185">Reference proteome</keyword>
<feature type="domain" description="RWP-RK" evidence="7">
    <location>
        <begin position="89"/>
        <end position="169"/>
    </location>
</feature>
<evidence type="ECO:0000313" key="10">
    <source>
        <dbReference type="Proteomes" id="UP000663760"/>
    </source>
</evidence>
<dbReference type="Pfam" id="PF02042">
    <property type="entry name" value="RWP-RK"/>
    <property type="match status" value="1"/>
</dbReference>
<gene>
    <name evidence="8" type="ORF">SI7747_07009294</name>
    <name evidence="9" type="ORF">SI8410_07009997</name>
</gene>
<evidence type="ECO:0000313" key="8">
    <source>
        <dbReference type="EMBL" id="CAA2623360.1"/>
    </source>
</evidence>
<evidence type="ECO:0000256" key="3">
    <source>
        <dbReference type="ARBA" id="ARBA00023054"/>
    </source>
</evidence>
<evidence type="ECO:0000256" key="2">
    <source>
        <dbReference type="ARBA" id="ARBA00023015"/>
    </source>
</evidence>
<dbReference type="GO" id="GO:0003700">
    <property type="term" value="F:DNA-binding transcription factor activity"/>
    <property type="evidence" value="ECO:0007669"/>
    <property type="project" value="InterPro"/>
</dbReference>
<organism evidence="8">
    <name type="scientific">Spirodela intermedia</name>
    <name type="common">Intermediate duckweed</name>
    <dbReference type="NCBI Taxonomy" id="51605"/>
    <lineage>
        <taxon>Eukaryota</taxon>
        <taxon>Viridiplantae</taxon>
        <taxon>Streptophyta</taxon>
        <taxon>Embryophyta</taxon>
        <taxon>Tracheophyta</taxon>
        <taxon>Spermatophyta</taxon>
        <taxon>Magnoliopsida</taxon>
        <taxon>Liliopsida</taxon>
        <taxon>Araceae</taxon>
        <taxon>Lemnoideae</taxon>
        <taxon>Spirodela</taxon>
    </lineage>
</organism>
<dbReference type="EMBL" id="LR743594">
    <property type="protein sequence ID" value="CAA2623360.1"/>
    <property type="molecule type" value="Genomic_DNA"/>
</dbReference>
<evidence type="ECO:0000256" key="5">
    <source>
        <dbReference type="ARBA" id="ARBA00023163"/>
    </source>
</evidence>
<dbReference type="Proteomes" id="UP000663760">
    <property type="component" value="Chromosome 7"/>
</dbReference>
<accession>A0A7I8IYN9</accession>
<dbReference type="InterPro" id="IPR044607">
    <property type="entry name" value="RKD-like"/>
</dbReference>
<protein>
    <recommendedName>
        <fullName evidence="7">RWP-RK domain-containing protein</fullName>
    </recommendedName>
</protein>
<keyword evidence="5" id="KW-0804">Transcription</keyword>
<evidence type="ECO:0000256" key="6">
    <source>
        <dbReference type="ARBA" id="ARBA00023242"/>
    </source>
</evidence>
<dbReference type="EMBL" id="LR746270">
    <property type="protein sequence ID" value="CAA7399327.1"/>
    <property type="molecule type" value="Genomic_DNA"/>
</dbReference>
<name>A0A7I8IYN9_SPIIN</name>
<reference evidence="8" key="1">
    <citation type="submission" date="2019-12" db="EMBL/GenBank/DDBJ databases">
        <authorList>
            <person name="Scholz U."/>
            <person name="Mascher M."/>
            <person name="Fiebig A."/>
        </authorList>
    </citation>
    <scope>NUCLEOTIDE SEQUENCE</scope>
</reference>
<keyword evidence="4" id="KW-0238">DNA-binding</keyword>
<keyword evidence="6" id="KW-0539">Nucleus</keyword>
<dbReference type="InterPro" id="IPR003035">
    <property type="entry name" value="RWP-RK_dom"/>
</dbReference>
<dbReference type="PANTHER" id="PTHR46373">
    <property type="entry name" value="PROTEIN RKD4"/>
    <property type="match status" value="1"/>
</dbReference>
<dbReference type="PANTHER" id="PTHR46373:SF5">
    <property type="entry name" value="RWP-RK DOMAIN PROTEIN"/>
    <property type="match status" value="1"/>
</dbReference>
<evidence type="ECO:0000313" key="9">
    <source>
        <dbReference type="EMBL" id="CAA7399327.1"/>
    </source>
</evidence>
<keyword evidence="3" id="KW-0175">Coiled coil</keyword>
<proteinExistence type="predicted"/>
<keyword evidence="2" id="KW-0805">Transcription regulation</keyword>
<dbReference type="OrthoDB" id="6270329at2759"/>
<comment type="function">
    <text evidence="1">Putative transcription factor.</text>
</comment>
<evidence type="ECO:0000256" key="1">
    <source>
        <dbReference type="ARBA" id="ARBA00004049"/>
    </source>
</evidence>
<sequence length="198" mass="22916">MEYPDDYVLPSGTMKLQASPSISVQVGHLVETSHAAEGVPKELTQNPRKLDESMAWTYYPHLIGKWGVYDVWGHKKPIAIKESRLQIRKTSIAGQRQRTGLLTFRDIAQYFHLPIIEAAQKLQICTTALKKVCRKFHLNRWPHRRVLSSAKKIQNLKACLKDKDYDMTMRALLLLQIENQELENIYGVPVIDQAWEEY</sequence>